<accession>A0A8J5VNV2</accession>
<sequence>MDGESPNSGRRGSSEYYDSFSDTDDVDTRYVLQSRRKGDGNEDVLPEYKRWRLEDIQTEVPPSPTLPSHTTSPDLERTNSDDGGVNTTAASVVREVFRCGNCRREFNSRQALHGHMRVHALRKHRELDEKQPVNCASTGKRGRKVSKVVIAWFAPKDQFGNSVANVLVEPVLPIVPPIVVARTNISGSQGRSSAQPITNKSPNQVVAHQQAAANHHSPQQPVAAPPQLLLLPLAAKVDQDSGPPYRCKVEGYDRMFYKHQSLGGHAAGHANRVKQEATALVVNGGNNDANPERKHQCKVCQREFKSGIALGGHMRKHYAGKVGHPGAAAAGEDIDINLTLSLAPPTTVAQHALAPATVAATEH</sequence>
<evidence type="ECO:0000256" key="1">
    <source>
        <dbReference type="ARBA" id="ARBA00022723"/>
    </source>
</evidence>
<keyword evidence="11" id="KW-1185">Reference proteome</keyword>
<feature type="region of interest" description="Disordered" evidence="8">
    <location>
        <begin position="55"/>
        <end position="86"/>
    </location>
</feature>
<feature type="domain" description="C2H2-type" evidence="9">
    <location>
        <begin position="295"/>
        <end position="322"/>
    </location>
</feature>
<evidence type="ECO:0000259" key="9">
    <source>
        <dbReference type="PROSITE" id="PS50157"/>
    </source>
</evidence>
<dbReference type="Pfam" id="PF13894">
    <property type="entry name" value="zf-C2H2_4"/>
    <property type="match status" value="1"/>
</dbReference>
<dbReference type="GO" id="GO:0008270">
    <property type="term" value="F:zinc ion binding"/>
    <property type="evidence" value="ECO:0007669"/>
    <property type="project" value="UniProtKB-KW"/>
</dbReference>
<proteinExistence type="predicted"/>
<keyword evidence="3 7" id="KW-0863">Zinc-finger</keyword>
<feature type="domain" description="C2H2-type" evidence="9">
    <location>
        <begin position="97"/>
        <end position="124"/>
    </location>
</feature>
<evidence type="ECO:0000256" key="6">
    <source>
        <dbReference type="ARBA" id="ARBA00023163"/>
    </source>
</evidence>
<name>A0A8J5VNV2_ZIZPA</name>
<dbReference type="OrthoDB" id="10018191at2759"/>
<feature type="compositionally biased region" description="Polar residues" evidence="8">
    <location>
        <begin position="186"/>
        <end position="201"/>
    </location>
</feature>
<dbReference type="PROSITE" id="PS00028">
    <property type="entry name" value="ZINC_FINGER_C2H2_1"/>
    <property type="match status" value="2"/>
</dbReference>
<protein>
    <recommendedName>
        <fullName evidence="9">C2H2-type domain-containing protein</fullName>
    </recommendedName>
</protein>
<organism evidence="10 11">
    <name type="scientific">Zizania palustris</name>
    <name type="common">Northern wild rice</name>
    <dbReference type="NCBI Taxonomy" id="103762"/>
    <lineage>
        <taxon>Eukaryota</taxon>
        <taxon>Viridiplantae</taxon>
        <taxon>Streptophyta</taxon>
        <taxon>Embryophyta</taxon>
        <taxon>Tracheophyta</taxon>
        <taxon>Spermatophyta</taxon>
        <taxon>Magnoliopsida</taxon>
        <taxon>Liliopsida</taxon>
        <taxon>Poales</taxon>
        <taxon>Poaceae</taxon>
        <taxon>BOP clade</taxon>
        <taxon>Oryzoideae</taxon>
        <taxon>Oryzeae</taxon>
        <taxon>Zizaniinae</taxon>
        <taxon>Zizania</taxon>
    </lineage>
</organism>
<dbReference type="Pfam" id="PF13912">
    <property type="entry name" value="zf-C2H2_6"/>
    <property type="match status" value="1"/>
</dbReference>
<dbReference type="PANTHER" id="PTHR45988">
    <property type="entry name" value="C2H2 TYPE ZINC FINGER TRANSCRIPTION FACTOR FAMILY-RELATED"/>
    <property type="match status" value="1"/>
</dbReference>
<gene>
    <name evidence="10" type="ORF">GUJ93_ZPchr0001g30178</name>
</gene>
<keyword evidence="4" id="KW-0862">Zinc</keyword>
<dbReference type="InterPro" id="IPR013087">
    <property type="entry name" value="Znf_C2H2_type"/>
</dbReference>
<evidence type="ECO:0000256" key="8">
    <source>
        <dbReference type="SAM" id="MobiDB-lite"/>
    </source>
</evidence>
<evidence type="ECO:0000313" key="11">
    <source>
        <dbReference type="Proteomes" id="UP000729402"/>
    </source>
</evidence>
<feature type="compositionally biased region" description="Low complexity" evidence="8">
    <location>
        <begin position="202"/>
        <end position="222"/>
    </location>
</feature>
<dbReference type="GO" id="GO:0000976">
    <property type="term" value="F:transcription cis-regulatory region binding"/>
    <property type="evidence" value="ECO:0007669"/>
    <property type="project" value="TreeGrafter"/>
</dbReference>
<evidence type="ECO:0000256" key="4">
    <source>
        <dbReference type="ARBA" id="ARBA00022833"/>
    </source>
</evidence>
<feature type="compositionally biased region" description="Polar residues" evidence="8">
    <location>
        <begin position="1"/>
        <end position="11"/>
    </location>
</feature>
<keyword evidence="1" id="KW-0479">Metal-binding</keyword>
<evidence type="ECO:0000256" key="7">
    <source>
        <dbReference type="PROSITE-ProRule" id="PRU00042"/>
    </source>
</evidence>
<feature type="region of interest" description="Disordered" evidence="8">
    <location>
        <begin position="186"/>
        <end position="222"/>
    </location>
</feature>
<dbReference type="EMBL" id="JAAALK010000288">
    <property type="protein sequence ID" value="KAG8054408.1"/>
    <property type="molecule type" value="Genomic_DNA"/>
</dbReference>
<keyword evidence="6" id="KW-0804">Transcription</keyword>
<reference evidence="10" key="2">
    <citation type="submission" date="2021-02" db="EMBL/GenBank/DDBJ databases">
        <authorList>
            <person name="Kimball J.A."/>
            <person name="Haas M.W."/>
            <person name="Macchietto M."/>
            <person name="Kono T."/>
            <person name="Duquette J."/>
            <person name="Shao M."/>
        </authorList>
    </citation>
    <scope>NUCLEOTIDE SEQUENCE</scope>
    <source>
        <tissue evidence="10">Fresh leaf tissue</tissue>
    </source>
</reference>
<keyword evidence="2" id="KW-0677">Repeat</keyword>
<dbReference type="InterPro" id="IPR044653">
    <property type="entry name" value="AZF1/2/3-like"/>
</dbReference>
<dbReference type="AlphaFoldDB" id="A0A8J5VNV2"/>
<evidence type="ECO:0000256" key="5">
    <source>
        <dbReference type="ARBA" id="ARBA00023015"/>
    </source>
</evidence>
<dbReference type="Proteomes" id="UP000729402">
    <property type="component" value="Unassembled WGS sequence"/>
</dbReference>
<evidence type="ECO:0000313" key="10">
    <source>
        <dbReference type="EMBL" id="KAG8054408.1"/>
    </source>
</evidence>
<dbReference type="GO" id="GO:0003700">
    <property type="term" value="F:DNA-binding transcription factor activity"/>
    <property type="evidence" value="ECO:0007669"/>
    <property type="project" value="InterPro"/>
</dbReference>
<dbReference type="PANTHER" id="PTHR45988:SF91">
    <property type="entry name" value="ZINC FINGER PROTEIN 1"/>
    <property type="match status" value="1"/>
</dbReference>
<dbReference type="PROSITE" id="PS50157">
    <property type="entry name" value="ZINC_FINGER_C2H2_2"/>
    <property type="match status" value="2"/>
</dbReference>
<keyword evidence="5" id="KW-0805">Transcription regulation</keyword>
<dbReference type="GO" id="GO:0005634">
    <property type="term" value="C:nucleus"/>
    <property type="evidence" value="ECO:0007669"/>
    <property type="project" value="TreeGrafter"/>
</dbReference>
<comment type="caution">
    <text evidence="10">The sequence shown here is derived from an EMBL/GenBank/DDBJ whole genome shotgun (WGS) entry which is preliminary data.</text>
</comment>
<evidence type="ECO:0000256" key="3">
    <source>
        <dbReference type="ARBA" id="ARBA00022771"/>
    </source>
</evidence>
<reference evidence="10" key="1">
    <citation type="journal article" date="2021" name="bioRxiv">
        <title>Whole Genome Assembly and Annotation of Northern Wild Rice, Zizania palustris L., Supports a Whole Genome Duplication in the Zizania Genus.</title>
        <authorList>
            <person name="Haas M."/>
            <person name="Kono T."/>
            <person name="Macchietto M."/>
            <person name="Millas R."/>
            <person name="McGilp L."/>
            <person name="Shao M."/>
            <person name="Duquette J."/>
            <person name="Hirsch C.N."/>
            <person name="Kimball J."/>
        </authorList>
    </citation>
    <scope>NUCLEOTIDE SEQUENCE</scope>
    <source>
        <tissue evidence="10">Fresh leaf tissue</tissue>
    </source>
</reference>
<evidence type="ECO:0000256" key="2">
    <source>
        <dbReference type="ARBA" id="ARBA00022737"/>
    </source>
</evidence>
<dbReference type="SMART" id="SM00355">
    <property type="entry name" value="ZnF_C2H2"/>
    <property type="match status" value="3"/>
</dbReference>
<feature type="region of interest" description="Disordered" evidence="8">
    <location>
        <begin position="1"/>
        <end position="24"/>
    </location>
</feature>